<dbReference type="InterPro" id="IPR006439">
    <property type="entry name" value="HAD-SF_hydro_IA"/>
</dbReference>
<dbReference type="EMBL" id="JAVIJC010000001">
    <property type="protein sequence ID" value="MDX8490177.1"/>
    <property type="molecule type" value="Genomic_DNA"/>
</dbReference>
<dbReference type="SFLD" id="SFLDS00003">
    <property type="entry name" value="Haloacid_Dehalogenase"/>
    <property type="match status" value="1"/>
</dbReference>
<dbReference type="Gene3D" id="3.40.50.1000">
    <property type="entry name" value="HAD superfamily/HAD-like"/>
    <property type="match status" value="1"/>
</dbReference>
<reference evidence="1 2" key="1">
    <citation type="submission" date="2023-08" db="EMBL/GenBank/DDBJ databases">
        <title>Implementing the SeqCode for naming new Mesorhizobium species isolated from Vachellia karroo root nodules.</title>
        <authorList>
            <person name="Van Lill M."/>
        </authorList>
    </citation>
    <scope>NUCLEOTIDE SEQUENCE [LARGE SCALE GENOMIC DNA]</scope>
    <source>
        <strain evidence="1 2">VK22B</strain>
    </source>
</reference>
<name>A0ABU4YWJ2_9HYPH</name>
<organism evidence="1 2">
    <name type="scientific">Mesorhizobium captivum</name>
    <dbReference type="NCBI Taxonomy" id="3072319"/>
    <lineage>
        <taxon>Bacteria</taxon>
        <taxon>Pseudomonadati</taxon>
        <taxon>Pseudomonadota</taxon>
        <taxon>Alphaproteobacteria</taxon>
        <taxon>Hyphomicrobiales</taxon>
        <taxon>Phyllobacteriaceae</taxon>
        <taxon>Mesorhizobium</taxon>
    </lineage>
</organism>
<gene>
    <name evidence="1" type="ORF">RFN29_01160</name>
</gene>
<sequence length="231" mass="25600">MSEAKPQALVLDFGGVVTRTLFETHALTERALGLKPGTLNWRGPFDPTSDPPWRSMQADEISERDYWKTRTRAVGRLVGEDWQDMSTFVQRARGAEPQAVIRPEAERAIRAAHEAGVRLAILSNELDLFYGKSFRERLPLLSLFETIIDATYTKVLKPDPRAYAMVGEALQLPLKACVFVDDQKRNVDGAVAAGMLTVHFDVAQPARSYAEALGPFGLTLSQSETRSPPDA</sequence>
<keyword evidence="2" id="KW-1185">Reference proteome</keyword>
<dbReference type="SUPFAM" id="SSF56784">
    <property type="entry name" value="HAD-like"/>
    <property type="match status" value="1"/>
</dbReference>
<dbReference type="InterPro" id="IPR036412">
    <property type="entry name" value="HAD-like_sf"/>
</dbReference>
<proteinExistence type="predicted"/>
<evidence type="ECO:0000313" key="2">
    <source>
        <dbReference type="Proteomes" id="UP001271249"/>
    </source>
</evidence>
<dbReference type="SFLD" id="SFLDG01129">
    <property type="entry name" value="C1.5:_HAD__Beta-PGM__Phosphata"/>
    <property type="match status" value="1"/>
</dbReference>
<dbReference type="RefSeq" id="WP_320224303.1">
    <property type="nucleotide sequence ID" value="NZ_JAVIJC010000001.1"/>
</dbReference>
<dbReference type="Pfam" id="PF00702">
    <property type="entry name" value="Hydrolase"/>
    <property type="match status" value="1"/>
</dbReference>
<dbReference type="InterPro" id="IPR052898">
    <property type="entry name" value="ACAD10-like"/>
</dbReference>
<dbReference type="PANTHER" id="PTHR47829:SF1">
    <property type="entry name" value="HAD FAMILY PHOSPHATASE"/>
    <property type="match status" value="1"/>
</dbReference>
<dbReference type="PRINTS" id="PR00413">
    <property type="entry name" value="HADHALOGNASE"/>
</dbReference>
<dbReference type="Proteomes" id="UP001271249">
    <property type="component" value="Unassembled WGS sequence"/>
</dbReference>
<dbReference type="NCBIfam" id="TIGR01509">
    <property type="entry name" value="HAD-SF-IA-v3"/>
    <property type="match status" value="1"/>
</dbReference>
<keyword evidence="1" id="KW-0378">Hydrolase</keyword>
<comment type="caution">
    <text evidence="1">The sequence shown here is derived from an EMBL/GenBank/DDBJ whole genome shotgun (WGS) entry which is preliminary data.</text>
</comment>
<dbReference type="PANTHER" id="PTHR47829">
    <property type="entry name" value="HYDROLASE, PUTATIVE (AFU_ORTHOLOGUE AFUA_1G12880)-RELATED"/>
    <property type="match status" value="1"/>
</dbReference>
<evidence type="ECO:0000313" key="1">
    <source>
        <dbReference type="EMBL" id="MDX8490177.1"/>
    </source>
</evidence>
<dbReference type="GO" id="GO:0016787">
    <property type="term" value="F:hydrolase activity"/>
    <property type="evidence" value="ECO:0007669"/>
    <property type="project" value="UniProtKB-KW"/>
</dbReference>
<accession>A0ABU4YWJ2</accession>
<protein>
    <submittedName>
        <fullName evidence="1">HAD-IA family hydrolase</fullName>
    </submittedName>
</protein>
<dbReference type="InterPro" id="IPR023214">
    <property type="entry name" value="HAD_sf"/>
</dbReference>